<dbReference type="EMBL" id="JANKHH010000001">
    <property type="protein sequence ID" value="MCR2832459.1"/>
    <property type="molecule type" value="Genomic_DNA"/>
</dbReference>
<dbReference type="Proteomes" id="UP001206067">
    <property type="component" value="Unassembled WGS sequence"/>
</dbReference>
<dbReference type="RefSeq" id="WP_257594224.1">
    <property type="nucleotide sequence ID" value="NZ_JANKHH010000001.1"/>
</dbReference>
<keyword evidence="2" id="KW-1185">Reference proteome</keyword>
<reference evidence="1 2" key="1">
    <citation type="submission" date="2022-08" db="EMBL/GenBank/DDBJ databases">
        <title>Polyphasic taxonomy analysis of Qipengyuania sp.RS5-5.</title>
        <authorList>
            <person name="Xamxidin M."/>
            <person name="Wu M."/>
        </authorList>
    </citation>
    <scope>NUCLEOTIDE SEQUENCE [LARGE SCALE GENOMIC DNA]</scope>
    <source>
        <strain evidence="1 2">RS5-5</strain>
    </source>
</reference>
<sequence length="247" mass="25847">MARKLDRLAKAKAGIALSAVAALGLALPGAGLALPSVAPAIGDSAFGIFTPASVDPQLAQRVSQNIRSKGMAARFTPAGAEAVGNRIVTVAVRVDEDTARAISVRQASAAAKSAPGLGESLLASTRYNLGIARGFQGFAKTPVMAEAARTTEMPDLGDFELSKSAPDKPSRFQPRIALEKGENIGRAPRTLDAQTEQSVDLGGAYRITRNLNVTAGVRLSQDRDRLAPLTDDTQDSQAVYVGTQFKF</sequence>
<gene>
    <name evidence="1" type="ORF">NSO95_00750</name>
</gene>
<protein>
    <recommendedName>
        <fullName evidence="3">Porin domain-containing protein</fullName>
    </recommendedName>
</protein>
<accession>A0ABT1XLC8</accession>
<evidence type="ECO:0000313" key="2">
    <source>
        <dbReference type="Proteomes" id="UP001206067"/>
    </source>
</evidence>
<comment type="caution">
    <text evidence="1">The sequence shown here is derived from an EMBL/GenBank/DDBJ whole genome shotgun (WGS) entry which is preliminary data.</text>
</comment>
<evidence type="ECO:0000313" key="1">
    <source>
        <dbReference type="EMBL" id="MCR2832459.1"/>
    </source>
</evidence>
<proteinExistence type="predicted"/>
<evidence type="ECO:0008006" key="3">
    <source>
        <dbReference type="Google" id="ProtNLM"/>
    </source>
</evidence>
<organism evidence="1 2">
    <name type="scientific">Parerythrobacter lacustris</name>
    <dbReference type="NCBI Taxonomy" id="2969984"/>
    <lineage>
        <taxon>Bacteria</taxon>
        <taxon>Pseudomonadati</taxon>
        <taxon>Pseudomonadota</taxon>
        <taxon>Alphaproteobacteria</taxon>
        <taxon>Sphingomonadales</taxon>
        <taxon>Erythrobacteraceae</taxon>
        <taxon>Parerythrobacter</taxon>
    </lineage>
</organism>
<name>A0ABT1XLC8_9SPHN</name>